<dbReference type="RefSeq" id="WP_112300615.1">
    <property type="nucleotide sequence ID" value="NZ_QTTP01000001.1"/>
</dbReference>
<accession>A0AB38FFP6</accession>
<dbReference type="EMBL" id="UAUI01000014">
    <property type="protein sequence ID" value="SPZ40386.1"/>
    <property type="molecule type" value="Genomic_DNA"/>
</dbReference>
<sequence length="87" mass="9824">MARMPKGTTSNGLREYLLREAEEFRNIYGYIDPKVFAELSGPVQMLASGQPVQLRRYQLPDDHYARNAGQPHDVLILDAANVLHLEG</sequence>
<evidence type="ECO:0000313" key="1">
    <source>
        <dbReference type="EMBL" id="SPZ40386.1"/>
    </source>
</evidence>
<organism evidence="1 2">
    <name type="scientific">Rhodococcus wratislaviensis</name>
    <name type="common">Tsukamurella wratislaviensis</name>
    <dbReference type="NCBI Taxonomy" id="44752"/>
    <lineage>
        <taxon>Bacteria</taxon>
        <taxon>Bacillati</taxon>
        <taxon>Actinomycetota</taxon>
        <taxon>Actinomycetes</taxon>
        <taxon>Mycobacteriales</taxon>
        <taxon>Nocardiaceae</taxon>
        <taxon>Rhodococcus</taxon>
    </lineage>
</organism>
<dbReference type="Proteomes" id="UP000251211">
    <property type="component" value="Unassembled WGS sequence"/>
</dbReference>
<evidence type="ECO:0000313" key="2">
    <source>
        <dbReference type="Proteomes" id="UP000251211"/>
    </source>
</evidence>
<reference evidence="1 2" key="1">
    <citation type="submission" date="2018-06" db="EMBL/GenBank/DDBJ databases">
        <authorList>
            <consortium name="Pathogen Informatics"/>
            <person name="Doyle S."/>
        </authorList>
    </citation>
    <scope>NUCLEOTIDE SEQUENCE [LARGE SCALE GENOMIC DNA]</scope>
    <source>
        <strain evidence="1 2">NCTC13229</strain>
    </source>
</reference>
<dbReference type="AlphaFoldDB" id="A0AB38FFP6"/>
<gene>
    <name evidence="1" type="ORF">NCTC13229_03865</name>
</gene>
<comment type="caution">
    <text evidence="1">The sequence shown here is derived from an EMBL/GenBank/DDBJ whole genome shotgun (WGS) entry which is preliminary data.</text>
</comment>
<name>A0AB38FFP6_RHOWR</name>
<proteinExistence type="predicted"/>
<protein>
    <submittedName>
        <fullName evidence="1">Uncharacterized protein</fullName>
    </submittedName>
</protein>